<sequence>MINPTLTPSERLDSMMHHRKADNSSQLSGGITDKIQSALGDGSKAEENEDDLDKAINFVQHHILRQGTQSHESILEQMKDEQIALTIRAQYQNLTGREFPLKKGEKHWH</sequence>
<evidence type="ECO:0000313" key="2">
    <source>
        <dbReference type="EMBL" id="GAW03044.1"/>
    </source>
</evidence>
<reference evidence="2 3" key="2">
    <citation type="submission" date="2017-02" db="EMBL/GenBank/DDBJ databases">
        <title>A genome survey and senescence transcriptome analysis in Lentinula edodes.</title>
        <authorList>
            <person name="Sakamoto Y."/>
            <person name="Nakade K."/>
            <person name="Sato S."/>
            <person name="Yoshida Y."/>
            <person name="Miyazaki K."/>
            <person name="Natsume S."/>
            <person name="Konno N."/>
        </authorList>
    </citation>
    <scope>NUCLEOTIDE SEQUENCE [LARGE SCALE GENOMIC DNA]</scope>
    <source>
        <strain evidence="2 3">NBRC 111202</strain>
    </source>
</reference>
<organism evidence="2 3">
    <name type="scientific">Lentinula edodes</name>
    <name type="common">Shiitake mushroom</name>
    <name type="synonym">Lentinus edodes</name>
    <dbReference type="NCBI Taxonomy" id="5353"/>
    <lineage>
        <taxon>Eukaryota</taxon>
        <taxon>Fungi</taxon>
        <taxon>Dikarya</taxon>
        <taxon>Basidiomycota</taxon>
        <taxon>Agaricomycotina</taxon>
        <taxon>Agaricomycetes</taxon>
        <taxon>Agaricomycetidae</taxon>
        <taxon>Agaricales</taxon>
        <taxon>Marasmiineae</taxon>
        <taxon>Omphalotaceae</taxon>
        <taxon>Lentinula</taxon>
    </lineage>
</organism>
<evidence type="ECO:0000256" key="1">
    <source>
        <dbReference type="SAM" id="MobiDB-lite"/>
    </source>
</evidence>
<dbReference type="EMBL" id="BDGU01000125">
    <property type="protein sequence ID" value="GAW03044.1"/>
    <property type="molecule type" value="Genomic_DNA"/>
</dbReference>
<dbReference type="PANTHER" id="PTHR40462">
    <property type="entry name" value="CHROMOSOME 1, WHOLE GENOME SHOTGUN SEQUENCE"/>
    <property type="match status" value="1"/>
</dbReference>
<proteinExistence type="predicted"/>
<dbReference type="AlphaFoldDB" id="A0A1Q3E7H0"/>
<protein>
    <submittedName>
        <fullName evidence="2">Uncharacterized protein</fullName>
    </submittedName>
</protein>
<comment type="caution">
    <text evidence="2">The sequence shown here is derived from an EMBL/GenBank/DDBJ whole genome shotgun (WGS) entry which is preliminary data.</text>
</comment>
<feature type="region of interest" description="Disordered" evidence="1">
    <location>
        <begin position="1"/>
        <end position="48"/>
    </location>
</feature>
<dbReference type="PANTHER" id="PTHR40462:SF1">
    <property type="entry name" value="EXPRESSED PROTEIN"/>
    <property type="match status" value="1"/>
</dbReference>
<name>A0A1Q3E7H0_LENED</name>
<reference evidence="2 3" key="1">
    <citation type="submission" date="2016-08" db="EMBL/GenBank/DDBJ databases">
        <authorList>
            <consortium name="Lentinula edodes genome sequencing consortium"/>
            <person name="Sakamoto Y."/>
            <person name="Nakade K."/>
            <person name="Sato S."/>
            <person name="Yoshida Y."/>
            <person name="Miyazaki K."/>
            <person name="Natsume S."/>
            <person name="Konno N."/>
        </authorList>
    </citation>
    <scope>NUCLEOTIDE SEQUENCE [LARGE SCALE GENOMIC DNA]</scope>
    <source>
        <strain evidence="2 3">NBRC 111202</strain>
    </source>
</reference>
<gene>
    <name evidence="2" type="ORF">LENED_004732</name>
</gene>
<accession>A0A1Q3E7H0</accession>
<evidence type="ECO:0000313" key="3">
    <source>
        <dbReference type="Proteomes" id="UP000188533"/>
    </source>
</evidence>
<dbReference type="Proteomes" id="UP000188533">
    <property type="component" value="Unassembled WGS sequence"/>
</dbReference>
<keyword evidence="3" id="KW-1185">Reference proteome</keyword>